<comment type="caution">
    <text evidence="1">The sequence shown here is derived from an EMBL/GenBank/DDBJ whole genome shotgun (WGS) entry which is preliminary data.</text>
</comment>
<organism evidence="1 2">
    <name type="scientific">Ancylostoma ceylanicum</name>
    <dbReference type="NCBI Taxonomy" id="53326"/>
    <lineage>
        <taxon>Eukaryota</taxon>
        <taxon>Metazoa</taxon>
        <taxon>Ecdysozoa</taxon>
        <taxon>Nematoda</taxon>
        <taxon>Chromadorea</taxon>
        <taxon>Rhabditida</taxon>
        <taxon>Rhabditina</taxon>
        <taxon>Rhabditomorpha</taxon>
        <taxon>Strongyloidea</taxon>
        <taxon>Ancylostomatidae</taxon>
        <taxon>Ancylostomatinae</taxon>
        <taxon>Ancylostoma</taxon>
    </lineage>
</organism>
<protein>
    <submittedName>
        <fullName evidence="1">Uncharacterized protein</fullName>
    </submittedName>
</protein>
<accession>A0A016RT53</accession>
<evidence type="ECO:0000313" key="2">
    <source>
        <dbReference type="Proteomes" id="UP000024635"/>
    </source>
</evidence>
<reference evidence="2" key="1">
    <citation type="journal article" date="2015" name="Nat. Genet.">
        <title>The genome and transcriptome of the zoonotic hookworm Ancylostoma ceylanicum identify infection-specific gene families.</title>
        <authorList>
            <person name="Schwarz E.M."/>
            <person name="Hu Y."/>
            <person name="Antoshechkin I."/>
            <person name="Miller M.M."/>
            <person name="Sternberg P.W."/>
            <person name="Aroian R.V."/>
        </authorList>
    </citation>
    <scope>NUCLEOTIDE SEQUENCE</scope>
    <source>
        <strain evidence="2">HY135</strain>
    </source>
</reference>
<evidence type="ECO:0000313" key="1">
    <source>
        <dbReference type="EMBL" id="EYB81307.1"/>
    </source>
</evidence>
<dbReference type="EMBL" id="JARK01001723">
    <property type="protein sequence ID" value="EYB81307.1"/>
    <property type="molecule type" value="Genomic_DNA"/>
</dbReference>
<dbReference type="AlphaFoldDB" id="A0A016RT53"/>
<gene>
    <name evidence="1" type="primary">Acey_s0387.g472</name>
    <name evidence="1" type="ORF">Y032_0387g472</name>
</gene>
<proteinExistence type="predicted"/>
<keyword evidence="2" id="KW-1185">Reference proteome</keyword>
<name>A0A016RT53_9BILA</name>
<sequence>MTARVRVIAHMIRTCTGTRAKDQVPSCQAAETVSSRCSTSLRWSTRKPAFVDLLPMYEFHSCQINKEILIRCLESLNIQTFQQDI</sequence>
<dbReference type="Proteomes" id="UP000024635">
    <property type="component" value="Unassembled WGS sequence"/>
</dbReference>